<dbReference type="SUPFAM" id="SSF56801">
    <property type="entry name" value="Acetyl-CoA synthetase-like"/>
    <property type="match status" value="1"/>
</dbReference>
<keyword evidence="3" id="KW-1185">Reference proteome</keyword>
<dbReference type="InterPro" id="IPR042099">
    <property type="entry name" value="ANL_N_sf"/>
</dbReference>
<sequence>MQIWNMKIPQKIKVFLWRAARGCLPTRERLRTRGVQCTDRCVHCEQSFENDWHVFFGCNKVEEVWAEAGLWSFIRDKLEIADGFVALFFQLLELLSQHNLHMFAMTMWSIWKRRNDKLWNGIETRPTVSIMLARDSLHQWQLIRQKRQHTAAVTGSDSSAATLHSSSNTIRWRKPGTGEVKCNVDAAIFKDHGCYGVGICLRGDNCEFIAAKMAWFYGLPQPQEAEACGLREAILWLGDRGLTAVSIELDYLCGVSLVAKSLGMISYQEAERFRVIEAAERKVIVLPVIGNDVGVQLREHDLSWNSFLSSDKLHSAADGWAFIDIQPGDVYCWPTNLGWVMGPTLMYSCFLSGATLAFYHGTPLGHGFGKFV</sequence>
<reference evidence="3" key="1">
    <citation type="journal article" date="2017" name="Front. Plant Sci.">
        <title>Climate Clever Clovers: New Paradigm to Reduce the Environmental Footprint of Ruminants by Breeding Low Methanogenic Forages Utilizing Haplotype Variation.</title>
        <authorList>
            <person name="Kaur P."/>
            <person name="Appels R."/>
            <person name="Bayer P.E."/>
            <person name="Keeble-Gagnere G."/>
            <person name="Wang J."/>
            <person name="Hirakawa H."/>
            <person name="Shirasawa K."/>
            <person name="Vercoe P."/>
            <person name="Stefanova K."/>
            <person name="Durmic Z."/>
            <person name="Nichols P."/>
            <person name="Revell C."/>
            <person name="Isobe S.N."/>
            <person name="Edwards D."/>
            <person name="Erskine W."/>
        </authorList>
    </citation>
    <scope>NUCLEOTIDE SEQUENCE [LARGE SCALE GENOMIC DNA]</scope>
    <source>
        <strain evidence="3">cv. Daliak</strain>
    </source>
</reference>
<name>A0A2Z6MQK2_TRISU</name>
<dbReference type="EMBL" id="DF973324">
    <property type="protein sequence ID" value="GAU25895.1"/>
    <property type="molecule type" value="Genomic_DNA"/>
</dbReference>
<evidence type="ECO:0000313" key="2">
    <source>
        <dbReference type="EMBL" id="GAU25895.1"/>
    </source>
</evidence>
<evidence type="ECO:0000259" key="1">
    <source>
        <dbReference type="Pfam" id="PF13966"/>
    </source>
</evidence>
<dbReference type="OrthoDB" id="1435726at2759"/>
<dbReference type="PANTHER" id="PTHR44378:SF1">
    <property type="entry name" value="ACYL-ACTIVATING ENZYME 18, PEROXISOMAL-RELATED"/>
    <property type="match status" value="1"/>
</dbReference>
<dbReference type="AlphaFoldDB" id="A0A2Z6MQK2"/>
<dbReference type="Pfam" id="PF13966">
    <property type="entry name" value="zf-RVT"/>
    <property type="match status" value="1"/>
</dbReference>
<dbReference type="InterPro" id="IPR026960">
    <property type="entry name" value="RVT-Znf"/>
</dbReference>
<proteinExistence type="predicted"/>
<protein>
    <recommendedName>
        <fullName evidence="1">Reverse transcriptase zinc-binding domain-containing protein</fullName>
    </recommendedName>
</protein>
<organism evidence="2 3">
    <name type="scientific">Trifolium subterraneum</name>
    <name type="common">Subterranean clover</name>
    <dbReference type="NCBI Taxonomy" id="3900"/>
    <lineage>
        <taxon>Eukaryota</taxon>
        <taxon>Viridiplantae</taxon>
        <taxon>Streptophyta</taxon>
        <taxon>Embryophyta</taxon>
        <taxon>Tracheophyta</taxon>
        <taxon>Spermatophyta</taxon>
        <taxon>Magnoliopsida</taxon>
        <taxon>eudicotyledons</taxon>
        <taxon>Gunneridae</taxon>
        <taxon>Pentapetalae</taxon>
        <taxon>rosids</taxon>
        <taxon>fabids</taxon>
        <taxon>Fabales</taxon>
        <taxon>Fabaceae</taxon>
        <taxon>Papilionoideae</taxon>
        <taxon>50 kb inversion clade</taxon>
        <taxon>NPAAA clade</taxon>
        <taxon>Hologalegina</taxon>
        <taxon>IRL clade</taxon>
        <taxon>Trifolieae</taxon>
        <taxon>Trifolium</taxon>
    </lineage>
</organism>
<dbReference type="Gene3D" id="3.40.50.12780">
    <property type="entry name" value="N-terminal domain of ligase-like"/>
    <property type="match status" value="1"/>
</dbReference>
<feature type="domain" description="Reverse transcriptase zinc-binding" evidence="1">
    <location>
        <begin position="2"/>
        <end position="65"/>
    </location>
</feature>
<dbReference type="PANTHER" id="PTHR44378">
    <property type="entry name" value="ACYL-ACTIVATING ENZYME 17, PEROXISOMAL-RELATED"/>
    <property type="match status" value="1"/>
</dbReference>
<accession>A0A2Z6MQK2</accession>
<gene>
    <name evidence="2" type="ORF">TSUD_376140</name>
</gene>
<dbReference type="Proteomes" id="UP000242715">
    <property type="component" value="Unassembled WGS sequence"/>
</dbReference>
<evidence type="ECO:0000313" key="3">
    <source>
        <dbReference type="Proteomes" id="UP000242715"/>
    </source>
</evidence>